<dbReference type="EMBL" id="JAULSW010000010">
    <property type="protein sequence ID" value="KAK3368501.1"/>
    <property type="molecule type" value="Genomic_DNA"/>
</dbReference>
<reference evidence="1" key="2">
    <citation type="submission" date="2023-06" db="EMBL/GenBank/DDBJ databases">
        <authorList>
            <consortium name="Lawrence Berkeley National Laboratory"/>
            <person name="Haridas S."/>
            <person name="Hensen N."/>
            <person name="Bonometti L."/>
            <person name="Westerberg I."/>
            <person name="Brannstrom I.O."/>
            <person name="Guillou S."/>
            <person name="Cros-Aarteil S."/>
            <person name="Calhoun S."/>
            <person name="Kuo A."/>
            <person name="Mondo S."/>
            <person name="Pangilinan J."/>
            <person name="Riley R."/>
            <person name="LaButti K."/>
            <person name="Andreopoulos B."/>
            <person name="Lipzen A."/>
            <person name="Chen C."/>
            <person name="Yanf M."/>
            <person name="Daum C."/>
            <person name="Ng V."/>
            <person name="Clum A."/>
            <person name="Steindorff A."/>
            <person name="Ohm R."/>
            <person name="Martin F."/>
            <person name="Silar P."/>
            <person name="Natvig D."/>
            <person name="Lalanne C."/>
            <person name="Gautier V."/>
            <person name="Ament-velasquez S.L."/>
            <person name="Kruys A."/>
            <person name="Hutchinson M.I."/>
            <person name="Powell A.J."/>
            <person name="Barry K."/>
            <person name="Miller A.N."/>
            <person name="Grigoriev I.V."/>
            <person name="Debuchy R."/>
            <person name="Gladieux P."/>
            <person name="Thoren M.H."/>
            <person name="Johannesson H."/>
        </authorList>
    </citation>
    <scope>NUCLEOTIDE SEQUENCE</scope>
    <source>
        <strain evidence="1">CBS 232.78</strain>
    </source>
</reference>
<dbReference type="Proteomes" id="UP001285441">
    <property type="component" value="Unassembled WGS sequence"/>
</dbReference>
<evidence type="ECO:0000313" key="2">
    <source>
        <dbReference type="Proteomes" id="UP001285441"/>
    </source>
</evidence>
<evidence type="ECO:0008006" key="3">
    <source>
        <dbReference type="Google" id="ProtNLM"/>
    </source>
</evidence>
<reference evidence="1" key="1">
    <citation type="journal article" date="2023" name="Mol. Phylogenet. Evol.">
        <title>Genome-scale phylogeny and comparative genomics of the fungal order Sordariales.</title>
        <authorList>
            <person name="Hensen N."/>
            <person name="Bonometti L."/>
            <person name="Westerberg I."/>
            <person name="Brannstrom I.O."/>
            <person name="Guillou S."/>
            <person name="Cros-Aarteil S."/>
            <person name="Calhoun S."/>
            <person name="Haridas S."/>
            <person name="Kuo A."/>
            <person name="Mondo S."/>
            <person name="Pangilinan J."/>
            <person name="Riley R."/>
            <person name="LaButti K."/>
            <person name="Andreopoulos B."/>
            <person name="Lipzen A."/>
            <person name="Chen C."/>
            <person name="Yan M."/>
            <person name="Daum C."/>
            <person name="Ng V."/>
            <person name="Clum A."/>
            <person name="Steindorff A."/>
            <person name="Ohm R.A."/>
            <person name="Martin F."/>
            <person name="Silar P."/>
            <person name="Natvig D.O."/>
            <person name="Lalanne C."/>
            <person name="Gautier V."/>
            <person name="Ament-Velasquez S.L."/>
            <person name="Kruys A."/>
            <person name="Hutchinson M.I."/>
            <person name="Powell A.J."/>
            <person name="Barry K."/>
            <person name="Miller A.N."/>
            <person name="Grigoriev I.V."/>
            <person name="Debuchy R."/>
            <person name="Gladieux P."/>
            <person name="Hiltunen Thoren M."/>
            <person name="Johannesson H."/>
        </authorList>
    </citation>
    <scope>NUCLEOTIDE SEQUENCE</scope>
    <source>
        <strain evidence="1">CBS 232.78</strain>
    </source>
</reference>
<comment type="caution">
    <text evidence="1">The sequence shown here is derived from an EMBL/GenBank/DDBJ whole genome shotgun (WGS) entry which is preliminary data.</text>
</comment>
<evidence type="ECO:0000313" key="1">
    <source>
        <dbReference type="EMBL" id="KAK3368501.1"/>
    </source>
</evidence>
<dbReference type="AlphaFoldDB" id="A0AAE0N2H9"/>
<name>A0AAE0N2H9_9PEZI</name>
<sequence length="152" mass="16641">MDLVTAVGLVSGILSFVDFSTSLIKGAVKIHESLDGQLDDNRSHEAVLSEMKRFSSQLIPPDDSHLAGIDKDLAFSQMSARALSVKLLDLLGRIKPKDPGSKAQSLWSVLQNKFYEKEKADLEHTSSLSLPARVSAHCCNEPRDKCQIGHPD</sequence>
<protein>
    <recommendedName>
        <fullName evidence="3">NACHT-NTPase and P-loop NTPases N-terminal domain-containing protein</fullName>
    </recommendedName>
</protein>
<proteinExistence type="predicted"/>
<keyword evidence="2" id="KW-1185">Reference proteome</keyword>
<accession>A0AAE0N2H9</accession>
<gene>
    <name evidence="1" type="ORF">B0H63DRAFT_76801</name>
</gene>
<organism evidence="1 2">
    <name type="scientific">Podospora didyma</name>
    <dbReference type="NCBI Taxonomy" id="330526"/>
    <lineage>
        <taxon>Eukaryota</taxon>
        <taxon>Fungi</taxon>
        <taxon>Dikarya</taxon>
        <taxon>Ascomycota</taxon>
        <taxon>Pezizomycotina</taxon>
        <taxon>Sordariomycetes</taxon>
        <taxon>Sordariomycetidae</taxon>
        <taxon>Sordariales</taxon>
        <taxon>Podosporaceae</taxon>
        <taxon>Podospora</taxon>
    </lineage>
</organism>